<evidence type="ECO:0000313" key="1">
    <source>
        <dbReference type="EMBL" id="RLE14232.1"/>
    </source>
</evidence>
<comment type="caution">
    <text evidence="1">The sequence shown here is derived from an EMBL/GenBank/DDBJ whole genome shotgun (WGS) entry which is preliminary data.</text>
</comment>
<name>A0A662DJ94_UNCAE</name>
<dbReference type="EMBL" id="QMQB01000047">
    <property type="protein sequence ID" value="RLE14232.1"/>
    <property type="molecule type" value="Genomic_DNA"/>
</dbReference>
<organism evidence="1 2">
    <name type="scientific">Aerophobetes bacterium</name>
    <dbReference type="NCBI Taxonomy" id="2030807"/>
    <lineage>
        <taxon>Bacteria</taxon>
        <taxon>Candidatus Aerophobota</taxon>
    </lineage>
</organism>
<protein>
    <recommendedName>
        <fullName evidence="3">Polyhydroxyalkanoate synthesis regulator</fullName>
    </recommendedName>
</protein>
<evidence type="ECO:0000313" key="2">
    <source>
        <dbReference type="Proteomes" id="UP000267654"/>
    </source>
</evidence>
<dbReference type="PANTHER" id="PTHR38664:SF1">
    <property type="entry name" value="SLR0058 PROTEIN"/>
    <property type="match status" value="1"/>
</dbReference>
<dbReference type="PANTHER" id="PTHR38664">
    <property type="entry name" value="SLR0058 PROTEIN"/>
    <property type="match status" value="1"/>
</dbReference>
<gene>
    <name evidence="1" type="ORF">DRI96_01735</name>
</gene>
<accession>A0A662DJ94</accession>
<proteinExistence type="predicted"/>
<evidence type="ECO:0008006" key="3">
    <source>
        <dbReference type="Google" id="ProtNLM"/>
    </source>
</evidence>
<sequence length="99" mass="11472">MEELLKKVLLIGVGAAMLTREKLENFLDELSKTPEKIKEGDILSQIIKKGQEAREELERKIGKRLEKIIDRANFATKEDIARVERKIEKLKEKIEKIKG</sequence>
<reference evidence="1 2" key="1">
    <citation type="submission" date="2018-06" db="EMBL/GenBank/DDBJ databases">
        <title>Extensive metabolic versatility and redundancy in microbially diverse, dynamic hydrothermal sediments.</title>
        <authorList>
            <person name="Dombrowski N."/>
            <person name="Teske A."/>
            <person name="Baker B.J."/>
        </authorList>
    </citation>
    <scope>NUCLEOTIDE SEQUENCE [LARGE SCALE GENOMIC DNA]</scope>
    <source>
        <strain evidence="1">B19_G9</strain>
    </source>
</reference>
<dbReference type="Proteomes" id="UP000267654">
    <property type="component" value="Unassembled WGS sequence"/>
</dbReference>
<dbReference type="AlphaFoldDB" id="A0A662DJ94"/>
<dbReference type="InterPro" id="IPR008769">
    <property type="entry name" value="PhaF_PhaI"/>
</dbReference>